<comment type="caution">
    <text evidence="4">The sequence shown here is derived from an EMBL/GenBank/DDBJ whole genome shotgun (WGS) entry which is preliminary data.</text>
</comment>
<dbReference type="Proteomes" id="UP001519504">
    <property type="component" value="Unassembled WGS sequence"/>
</dbReference>
<dbReference type="PANTHER" id="PTHR45663:SF11">
    <property type="entry name" value="GEO12009P1"/>
    <property type="match status" value="1"/>
</dbReference>
<dbReference type="Pfam" id="PF00085">
    <property type="entry name" value="Thioredoxin"/>
    <property type="match status" value="1"/>
</dbReference>
<protein>
    <submittedName>
        <fullName evidence="4">Thioredoxin family protein</fullName>
    </submittedName>
</protein>
<sequence>MYKPESNTNEELAAFIKQPGRNLVFMSTEWCGDCKVIKPFVQGLKDEIVKTSNWMDADRDENLDWAAEHGLKGIPTFVLFEDGKKVDQIGHGERITPNQIKEWYENTLS</sequence>
<dbReference type="InterPro" id="IPR013766">
    <property type="entry name" value="Thioredoxin_domain"/>
</dbReference>
<evidence type="ECO:0000313" key="5">
    <source>
        <dbReference type="Proteomes" id="UP001519504"/>
    </source>
</evidence>
<comment type="similarity">
    <text evidence="1">Belongs to the thioredoxin family.</text>
</comment>
<dbReference type="PANTHER" id="PTHR45663">
    <property type="entry name" value="GEO12009P1"/>
    <property type="match status" value="1"/>
</dbReference>
<dbReference type="InterPro" id="IPR036249">
    <property type="entry name" value="Thioredoxin-like_sf"/>
</dbReference>
<dbReference type="SUPFAM" id="SSF52833">
    <property type="entry name" value="Thioredoxin-like"/>
    <property type="match status" value="1"/>
</dbReference>
<gene>
    <name evidence="4" type="ORF">G6R29_02815</name>
</gene>
<organism evidence="4 5">
    <name type="scientific">Fructobacillus broussonetiae</name>
    <dbReference type="NCBI Taxonomy" id="2713173"/>
    <lineage>
        <taxon>Bacteria</taxon>
        <taxon>Bacillati</taxon>
        <taxon>Bacillota</taxon>
        <taxon>Bacilli</taxon>
        <taxon>Lactobacillales</taxon>
        <taxon>Lactobacillaceae</taxon>
        <taxon>Fructobacillus</taxon>
    </lineage>
</organism>
<proteinExistence type="inferred from homology"/>
<reference evidence="4 5" key="1">
    <citation type="submission" date="2020-02" db="EMBL/GenBank/DDBJ databases">
        <title>Fructobacillus sp. isolated from paper mulberry of Taiwan.</title>
        <authorList>
            <person name="Lin S.-T."/>
        </authorList>
    </citation>
    <scope>NUCLEOTIDE SEQUENCE [LARGE SCALE GENOMIC DNA]</scope>
    <source>
        <strain evidence="4 5">M2-14</strain>
    </source>
</reference>
<keyword evidence="5" id="KW-1185">Reference proteome</keyword>
<evidence type="ECO:0000256" key="1">
    <source>
        <dbReference type="ARBA" id="ARBA00008987"/>
    </source>
</evidence>
<dbReference type="Gene3D" id="3.40.30.10">
    <property type="entry name" value="Glutaredoxin"/>
    <property type="match status" value="1"/>
</dbReference>
<name>A0ABS5QZH9_9LACO</name>
<accession>A0ABS5QZH9</accession>
<evidence type="ECO:0000256" key="2">
    <source>
        <dbReference type="ARBA" id="ARBA00023284"/>
    </source>
</evidence>
<dbReference type="EMBL" id="JAAMFK010000003">
    <property type="protein sequence ID" value="MBS9338565.1"/>
    <property type="molecule type" value="Genomic_DNA"/>
</dbReference>
<dbReference type="RefSeq" id="WP_213809007.1">
    <property type="nucleotide sequence ID" value="NZ_JAAMFK010000003.1"/>
</dbReference>
<feature type="domain" description="Thioredoxin" evidence="3">
    <location>
        <begin position="1"/>
        <end position="109"/>
    </location>
</feature>
<dbReference type="PROSITE" id="PS51352">
    <property type="entry name" value="THIOREDOXIN_2"/>
    <property type="match status" value="1"/>
</dbReference>
<dbReference type="CDD" id="cd02947">
    <property type="entry name" value="TRX_family"/>
    <property type="match status" value="1"/>
</dbReference>
<evidence type="ECO:0000313" key="4">
    <source>
        <dbReference type="EMBL" id="MBS9338565.1"/>
    </source>
</evidence>
<evidence type="ECO:0000259" key="3">
    <source>
        <dbReference type="PROSITE" id="PS51352"/>
    </source>
</evidence>
<keyword evidence="2" id="KW-0676">Redox-active center</keyword>